<comment type="caution">
    <text evidence="2">The sequence shown here is derived from an EMBL/GenBank/DDBJ whole genome shotgun (WGS) entry which is preliminary data.</text>
</comment>
<dbReference type="SUPFAM" id="SSF51430">
    <property type="entry name" value="NAD(P)-linked oxidoreductase"/>
    <property type="match status" value="1"/>
</dbReference>
<dbReference type="OrthoDB" id="8563187at2"/>
<dbReference type="PANTHER" id="PTHR43638">
    <property type="entry name" value="OXIDOREDUCTASE, ALDO/KETO REDUCTASE FAMILY PROTEIN"/>
    <property type="match status" value="1"/>
</dbReference>
<sequence length="311" mass="35107">MTSRRDVIKWLTVAPWVAAAPPGLFANQARSSVSLAPSIFHKIPSTGERLPAIGMGSFQTFNVGDEPAAKQRLLEVLNTFFTMGGKLIDSSPMYGQSEAVIGELIGQLTPEPSLFAASKVWTNGRQEGISAIAETQRRMQVKKMDLMQVHNLRDWQVHLDTLDEYKSQGKIRYTGITTSRLGQYDDFERVMQSRKLDFVQLNYNIKVTEAEKRLLPLAQDKGIAVLVNRPFEKGRLFKAVKNKPLPDWAKEFDCHSWGQYFLKFIISHPAVTCAIPATSKVEHMKDNMLAMSGRLPDSSMRKKMLHYMESV</sequence>
<evidence type="ECO:0000259" key="1">
    <source>
        <dbReference type="Pfam" id="PF00248"/>
    </source>
</evidence>
<organism evidence="2 3">
    <name type="scientific">Aliikangiella marina</name>
    <dbReference type="NCBI Taxonomy" id="1712262"/>
    <lineage>
        <taxon>Bacteria</taxon>
        <taxon>Pseudomonadati</taxon>
        <taxon>Pseudomonadota</taxon>
        <taxon>Gammaproteobacteria</taxon>
        <taxon>Oceanospirillales</taxon>
        <taxon>Pleioneaceae</taxon>
        <taxon>Aliikangiella</taxon>
    </lineage>
</organism>
<dbReference type="Proteomes" id="UP000317839">
    <property type="component" value="Unassembled WGS sequence"/>
</dbReference>
<accession>A0A545T535</accession>
<evidence type="ECO:0000313" key="3">
    <source>
        <dbReference type="Proteomes" id="UP000317839"/>
    </source>
</evidence>
<dbReference type="EMBL" id="VIKR01000005">
    <property type="protein sequence ID" value="TQV72341.1"/>
    <property type="molecule type" value="Genomic_DNA"/>
</dbReference>
<dbReference type="InterPro" id="IPR023210">
    <property type="entry name" value="NADP_OxRdtase_dom"/>
</dbReference>
<dbReference type="AlphaFoldDB" id="A0A545T535"/>
<name>A0A545T535_9GAMM</name>
<keyword evidence="3" id="KW-1185">Reference proteome</keyword>
<dbReference type="RefSeq" id="WP_142943671.1">
    <property type="nucleotide sequence ID" value="NZ_VIKR01000005.1"/>
</dbReference>
<dbReference type="Pfam" id="PF00248">
    <property type="entry name" value="Aldo_ket_red"/>
    <property type="match status" value="1"/>
</dbReference>
<reference evidence="2 3" key="1">
    <citation type="submission" date="2019-06" db="EMBL/GenBank/DDBJ databases">
        <title>Draft genome of Aliikangiella marina GYP-15.</title>
        <authorList>
            <person name="Wang G."/>
        </authorList>
    </citation>
    <scope>NUCLEOTIDE SEQUENCE [LARGE SCALE GENOMIC DNA]</scope>
    <source>
        <strain evidence="2 3">GYP-15</strain>
    </source>
</reference>
<gene>
    <name evidence="2" type="ORF">FLL45_19175</name>
</gene>
<dbReference type="InterPro" id="IPR036812">
    <property type="entry name" value="NAD(P)_OxRdtase_dom_sf"/>
</dbReference>
<dbReference type="PANTHER" id="PTHR43638:SF3">
    <property type="entry name" value="ALDEHYDE REDUCTASE"/>
    <property type="match status" value="1"/>
</dbReference>
<feature type="domain" description="NADP-dependent oxidoreductase" evidence="1">
    <location>
        <begin position="53"/>
        <end position="301"/>
    </location>
</feature>
<proteinExistence type="predicted"/>
<dbReference type="CDD" id="cd19095">
    <property type="entry name" value="AKR_PA4992-like"/>
    <property type="match status" value="1"/>
</dbReference>
<dbReference type="Gene3D" id="3.20.20.100">
    <property type="entry name" value="NADP-dependent oxidoreductase domain"/>
    <property type="match status" value="1"/>
</dbReference>
<evidence type="ECO:0000313" key="2">
    <source>
        <dbReference type="EMBL" id="TQV72341.1"/>
    </source>
</evidence>
<protein>
    <submittedName>
        <fullName evidence="2">Aldo/keto reductase</fullName>
    </submittedName>
</protein>